<dbReference type="EMBL" id="CP035492">
    <property type="protein sequence ID" value="QAY66355.1"/>
    <property type="molecule type" value="Genomic_DNA"/>
</dbReference>
<gene>
    <name evidence="1" type="ORF">ET464_07990</name>
</gene>
<reference evidence="1 2" key="1">
    <citation type="submission" date="2019-01" db="EMBL/GenBank/DDBJ databases">
        <title>Genome sequencing of strain FW100M-2.</title>
        <authorList>
            <person name="Heo J."/>
            <person name="Kim S.-J."/>
            <person name="Kim J.-S."/>
            <person name="Hong S.-B."/>
            <person name="Kwon S.-W."/>
        </authorList>
    </citation>
    <scope>NUCLEOTIDE SEQUENCE [LARGE SCALE GENOMIC DNA]</scope>
    <source>
        <strain evidence="1 2">FW100M-2</strain>
    </source>
</reference>
<organism evidence="1 2">
    <name type="scientific">Paenibacillus protaetiae</name>
    <dbReference type="NCBI Taxonomy" id="2509456"/>
    <lineage>
        <taxon>Bacteria</taxon>
        <taxon>Bacillati</taxon>
        <taxon>Bacillota</taxon>
        <taxon>Bacilli</taxon>
        <taxon>Bacillales</taxon>
        <taxon>Paenibacillaceae</taxon>
        <taxon>Paenibacillus</taxon>
    </lineage>
</organism>
<name>A0A4P6EV28_9BACL</name>
<accession>A0A4P6EV28</accession>
<sequence length="64" mass="7518">MGRQFKVYYEFDDEWHDAGTVEAESKSEAVSKVKHESLMNICLKHAVDPDYIQSRMNFDVEEAY</sequence>
<dbReference type="Proteomes" id="UP000293568">
    <property type="component" value="Chromosome"/>
</dbReference>
<keyword evidence="2" id="KW-1185">Reference proteome</keyword>
<proteinExistence type="predicted"/>
<dbReference type="RefSeq" id="WP_129439854.1">
    <property type="nucleotide sequence ID" value="NZ_CP035492.1"/>
</dbReference>
<protein>
    <submittedName>
        <fullName evidence="1">Uncharacterized protein</fullName>
    </submittedName>
</protein>
<dbReference type="AlphaFoldDB" id="A0A4P6EV28"/>
<dbReference type="KEGG" id="pprt:ET464_07990"/>
<evidence type="ECO:0000313" key="2">
    <source>
        <dbReference type="Proteomes" id="UP000293568"/>
    </source>
</evidence>
<evidence type="ECO:0000313" key="1">
    <source>
        <dbReference type="EMBL" id="QAY66355.1"/>
    </source>
</evidence>